<dbReference type="InterPro" id="IPR000994">
    <property type="entry name" value="Pept_M24"/>
</dbReference>
<dbReference type="Gene3D" id="3.40.350.10">
    <property type="entry name" value="Creatinase/prolidase N-terminal domain"/>
    <property type="match status" value="2"/>
</dbReference>
<keyword evidence="2" id="KW-0479">Metal-binding</keyword>
<dbReference type="CDD" id="cd01085">
    <property type="entry name" value="APP"/>
    <property type="match status" value="1"/>
</dbReference>
<keyword evidence="7" id="KW-0031">Aminopeptidase</keyword>
<dbReference type="PANTHER" id="PTHR43763">
    <property type="entry name" value="XAA-PRO AMINOPEPTIDASE 1"/>
    <property type="match status" value="1"/>
</dbReference>
<dbReference type="GO" id="GO:0070006">
    <property type="term" value="F:metalloaminopeptidase activity"/>
    <property type="evidence" value="ECO:0007669"/>
    <property type="project" value="InterPro"/>
</dbReference>
<dbReference type="Pfam" id="PF00557">
    <property type="entry name" value="Peptidase_M24"/>
    <property type="match status" value="1"/>
</dbReference>
<evidence type="ECO:0000256" key="3">
    <source>
        <dbReference type="ARBA" id="ARBA00022801"/>
    </source>
</evidence>
<dbReference type="Proteomes" id="UP000078272">
    <property type="component" value="Unassembled WGS sequence"/>
</dbReference>
<gene>
    <name evidence="7" type="ORF">NS226_07000</name>
</gene>
<evidence type="ECO:0000256" key="1">
    <source>
        <dbReference type="ARBA" id="ARBA00008766"/>
    </source>
</evidence>
<evidence type="ECO:0000259" key="6">
    <source>
        <dbReference type="Pfam" id="PF16188"/>
    </source>
</evidence>
<evidence type="ECO:0000259" key="5">
    <source>
        <dbReference type="Pfam" id="PF01321"/>
    </source>
</evidence>
<dbReference type="SUPFAM" id="SSF53092">
    <property type="entry name" value="Creatinase/prolidase N-terminal domain"/>
    <property type="match status" value="2"/>
</dbReference>
<comment type="caution">
    <text evidence="7">The sequence shown here is derived from an EMBL/GenBank/DDBJ whole genome shotgun (WGS) entry which is preliminary data.</text>
</comment>
<sequence>MFQDFDDRSDASQTASRVERLRAALREAGVDGFVIPRADEHQGEYIPPSSDRLRWITGFTGSAGVALVLPASAAVFVDGRYTVQVRAQIDASVFAPESSVETPLATYLKDKAKGLRIGIDPWLHTLAEVKLLEKAMEEAGGALVLLPHNPVDRIWQDRPLPPKGRVTLQPVAYSGLESAEKLETIREGLRKAGADATVLTDPSSVAWVFNIRGGDVSHTPLPLSFALIPADGRPTLFIDADKLDGEASAYLSGLADLEAPDQLEGALARFADEKAVMLDPALAADRLSRIVTKAGGRVIEKEDPARLPRARKNAVEIEGSRRAHLRDGAAIASFLSWLDRQPAGTITEIDAAQKLEAIRTRFGEADGMPLRDLSFDTISASGPNAALPHYRVNRDSNRTLGDGEIFLIDSGAQYQDGTTDITRTVAIGVVPDEARQKFTLVLKGMIAISTARFPKGTRGMDLDPLARIALWKAGCDYAHGTGHGIGSFLAVHEGPQSISKRGVAVLEPGMIVSNEPGYYREGAFGIRIENLLLTLEAAEIEGGDLPMHGFETLTFAPIDRRLVVRSLLSEAEIDWLNAYHAKVAARITPRLDDEEDRRWLELATRPLPV</sequence>
<dbReference type="AlphaFoldDB" id="A0A175RD13"/>
<evidence type="ECO:0000256" key="2">
    <source>
        <dbReference type="ARBA" id="ARBA00022723"/>
    </source>
</evidence>
<evidence type="ECO:0000313" key="7">
    <source>
        <dbReference type="EMBL" id="KTQ96845.1"/>
    </source>
</evidence>
<keyword evidence="7" id="KW-0645">Protease</keyword>
<name>A0A175RD13_9HYPH</name>
<feature type="domain" description="Creatinase N-terminal" evidence="5">
    <location>
        <begin position="17"/>
        <end position="138"/>
    </location>
</feature>
<dbReference type="InterPro" id="IPR050422">
    <property type="entry name" value="X-Pro_aminopeptidase_P"/>
</dbReference>
<evidence type="ECO:0000313" key="8">
    <source>
        <dbReference type="Proteomes" id="UP000078272"/>
    </source>
</evidence>
<reference evidence="7 8" key="1">
    <citation type="journal article" date="2016" name="Front. Microbiol.">
        <title>Genomic Resource of Rice Seed Associated Bacteria.</title>
        <authorList>
            <person name="Midha S."/>
            <person name="Bansal K."/>
            <person name="Sharma S."/>
            <person name="Kumar N."/>
            <person name="Patil P.P."/>
            <person name="Chaudhry V."/>
            <person name="Patil P.B."/>
        </authorList>
    </citation>
    <scope>NUCLEOTIDE SEQUENCE [LARGE SCALE GENOMIC DNA]</scope>
    <source>
        <strain evidence="7 8">NS226</strain>
    </source>
</reference>
<dbReference type="Gene3D" id="3.90.230.10">
    <property type="entry name" value="Creatinase/methionine aminopeptidase superfamily"/>
    <property type="match status" value="1"/>
</dbReference>
<dbReference type="PATRIC" id="fig|401562.3.peg.693"/>
<dbReference type="OrthoDB" id="9806388at2"/>
<dbReference type="EMBL" id="LDPZ01000013">
    <property type="protein sequence ID" value="KTQ96845.1"/>
    <property type="molecule type" value="Genomic_DNA"/>
</dbReference>
<feature type="domain" description="Peptidase M24 C-terminal" evidence="6">
    <location>
        <begin position="547"/>
        <end position="607"/>
    </location>
</feature>
<dbReference type="GO" id="GO:0046872">
    <property type="term" value="F:metal ion binding"/>
    <property type="evidence" value="ECO:0007669"/>
    <property type="project" value="UniProtKB-KW"/>
</dbReference>
<dbReference type="InterPro" id="IPR000587">
    <property type="entry name" value="Creatinase_N"/>
</dbReference>
<dbReference type="InterPro" id="IPR032416">
    <property type="entry name" value="Peptidase_M24_C"/>
</dbReference>
<keyword evidence="3" id="KW-0378">Hydrolase</keyword>
<dbReference type="GO" id="GO:0005737">
    <property type="term" value="C:cytoplasm"/>
    <property type="evidence" value="ECO:0007669"/>
    <property type="project" value="UniProtKB-ARBA"/>
</dbReference>
<dbReference type="RefSeq" id="WP_058634361.1">
    <property type="nucleotide sequence ID" value="NZ_LDPZ01000013.1"/>
</dbReference>
<dbReference type="Pfam" id="PF16189">
    <property type="entry name" value="Creatinase_N_2"/>
    <property type="match status" value="1"/>
</dbReference>
<protein>
    <submittedName>
        <fullName evidence="7">X-Pro aminopeptidase</fullName>
    </submittedName>
</protein>
<proteinExistence type="inferred from homology"/>
<feature type="domain" description="Peptidase M24" evidence="4">
    <location>
        <begin position="320"/>
        <end position="533"/>
    </location>
</feature>
<dbReference type="Pfam" id="PF01321">
    <property type="entry name" value="Creatinase_N"/>
    <property type="match status" value="1"/>
</dbReference>
<dbReference type="STRING" id="401562.NS365_12770"/>
<evidence type="ECO:0000259" key="4">
    <source>
        <dbReference type="Pfam" id="PF00557"/>
    </source>
</evidence>
<organism evidence="7 8">
    <name type="scientific">Aureimonas ureilytica</name>
    <dbReference type="NCBI Taxonomy" id="401562"/>
    <lineage>
        <taxon>Bacteria</taxon>
        <taxon>Pseudomonadati</taxon>
        <taxon>Pseudomonadota</taxon>
        <taxon>Alphaproteobacteria</taxon>
        <taxon>Hyphomicrobiales</taxon>
        <taxon>Aurantimonadaceae</taxon>
        <taxon>Aureimonas</taxon>
    </lineage>
</organism>
<dbReference type="InterPro" id="IPR029149">
    <property type="entry name" value="Creatin/AminoP/Spt16_N"/>
</dbReference>
<comment type="similarity">
    <text evidence="1">Belongs to the peptidase M24B family.</text>
</comment>
<dbReference type="InterPro" id="IPR036005">
    <property type="entry name" value="Creatinase/aminopeptidase-like"/>
</dbReference>
<accession>A0A175RD13</accession>
<dbReference type="FunFam" id="3.90.230.10:FF:000009">
    <property type="entry name" value="xaa-Pro aminopeptidase 2"/>
    <property type="match status" value="1"/>
</dbReference>
<dbReference type="Pfam" id="PF16188">
    <property type="entry name" value="Peptidase_M24_C"/>
    <property type="match status" value="1"/>
</dbReference>
<dbReference type="PANTHER" id="PTHR43763:SF6">
    <property type="entry name" value="XAA-PRO AMINOPEPTIDASE 1"/>
    <property type="match status" value="1"/>
</dbReference>
<dbReference type="InterPro" id="IPR033740">
    <property type="entry name" value="Pept_M24B"/>
</dbReference>
<dbReference type="SUPFAM" id="SSF55920">
    <property type="entry name" value="Creatinase/aminopeptidase"/>
    <property type="match status" value="1"/>
</dbReference>